<evidence type="ECO:0000256" key="2">
    <source>
        <dbReference type="ARBA" id="ARBA00002953"/>
    </source>
</evidence>
<dbReference type="InterPro" id="IPR013783">
    <property type="entry name" value="Ig-like_fold"/>
</dbReference>
<dbReference type="Gene3D" id="3.20.20.80">
    <property type="entry name" value="Glycosidases"/>
    <property type="match status" value="1"/>
</dbReference>
<dbReference type="NCBIfam" id="TIGR01515">
    <property type="entry name" value="branching_enzym"/>
    <property type="match status" value="1"/>
</dbReference>
<keyword evidence="8 10" id="KW-0320">Glycogen biosynthesis</keyword>
<name>A0A517SUQ1_9BACT</name>
<dbReference type="InterPro" id="IPR037439">
    <property type="entry name" value="Branching_enzy"/>
</dbReference>
<comment type="function">
    <text evidence="2 10">Catalyzes the formation of the alpha-1,6-glucosidic linkages in glycogen by scission of a 1,4-alpha-linked oligosaccharide from growing alpha-1,4-glucan chains and the subsequent attachment of the oligosaccharide to the alpha-1,6 position.</text>
</comment>
<evidence type="ECO:0000256" key="4">
    <source>
        <dbReference type="ARBA" id="ARBA00009000"/>
    </source>
</evidence>
<dbReference type="FunFam" id="2.60.40.10:FF:000169">
    <property type="entry name" value="1,4-alpha-glucan branching enzyme GlgB"/>
    <property type="match status" value="1"/>
</dbReference>
<dbReference type="GO" id="GO:0005978">
    <property type="term" value="P:glycogen biosynthetic process"/>
    <property type="evidence" value="ECO:0007669"/>
    <property type="project" value="UniProtKB-UniRule"/>
</dbReference>
<dbReference type="Gene3D" id="2.60.40.1180">
    <property type="entry name" value="Golgi alpha-mannosidase II"/>
    <property type="match status" value="1"/>
</dbReference>
<comment type="similarity">
    <text evidence="4 10">Belongs to the glycosyl hydrolase 13 family. GlgB subfamily.</text>
</comment>
<dbReference type="GO" id="GO:0043169">
    <property type="term" value="F:cation binding"/>
    <property type="evidence" value="ECO:0007669"/>
    <property type="project" value="InterPro"/>
</dbReference>
<dbReference type="EC" id="2.4.1.18" evidence="10"/>
<evidence type="ECO:0000256" key="1">
    <source>
        <dbReference type="ARBA" id="ARBA00000826"/>
    </source>
</evidence>
<dbReference type="OrthoDB" id="226102at2"/>
<dbReference type="PANTHER" id="PTHR43651">
    <property type="entry name" value="1,4-ALPHA-GLUCAN-BRANCHING ENZYME"/>
    <property type="match status" value="1"/>
</dbReference>
<dbReference type="InterPro" id="IPR044143">
    <property type="entry name" value="GlgB_N_E_set_prok"/>
</dbReference>
<dbReference type="PANTHER" id="PTHR43651:SF3">
    <property type="entry name" value="1,4-ALPHA-GLUCAN-BRANCHING ENZYME"/>
    <property type="match status" value="1"/>
</dbReference>
<sequence>MQSEIGLSTLGQLVDGHLENPWEILGSHPVQYRGKQATAVRSFLPQARAAWVIDQATGKRRPMRKLHPAGFFEAICEEAVDWKPSKREDGAGTSSKQYRIEMADKSGDTVEINEPYGTPSLLSDFDRYLFGEGKLYALHDFLGAQLRTVDGVSGVNFAVWAPNARIVQVVGDFNGWDGRAHVARLDMSVGVWELFIPQAKAGDKYKFRILDESGQWVDKTDPVGFAAELPPLTASVVTDLGQYQWTDSEWLQKRADSDPMRAPMNVYECHLGSWQKAPGGPHGWMNYRDLAHRLVDYCNRMNFTHVELMPVSEHPFTGSWGYQIVGYFAPTSRHGSPEDFMYFVDYLHRNQIGVIVDWVPAHFPKDQHGLRRFDGSALYEHADPRQGEHPDWGTMIFNFGRNEVRNFLIANALFWMEKYHIDGLRVDAVASMLYLDYSREDGQWVPNEYGGRENLEAIEFLREFNVAVHENHAGAITVAEESTAWPGVSRPVYDGGLGFTCKWNMGWMNDTLRYMHRDPIHRCHHQNDLTFSLIYAFTENFCLPLSHDEVVHGKGSLLSQMPGDLWQKFANLRLLYAYMWTHPGKKLLFMGGELAQWSEWNHDDGPDWLLLDFETHRGIQDLVADLNRVVIENPALHQLDFEGEGFEWVDNMNWQDSTLIYLRKGLEGTAPILVCCNFTPIVRKGYQVGVPEAGYWHEIFNSDSDRYGGSNVGNYPGLHTTGIEHHGRPDSLSVDLPPLGVTIFRLEKQ</sequence>
<feature type="domain" description="Glycosyl hydrolase family 13 catalytic" evidence="12">
    <location>
        <begin position="268"/>
        <end position="614"/>
    </location>
</feature>
<evidence type="ECO:0000256" key="9">
    <source>
        <dbReference type="ARBA" id="ARBA00023277"/>
    </source>
</evidence>
<evidence type="ECO:0000256" key="6">
    <source>
        <dbReference type="ARBA" id="ARBA00022676"/>
    </source>
</evidence>
<dbReference type="InterPro" id="IPR006048">
    <property type="entry name" value="A-amylase/branching_C"/>
</dbReference>
<dbReference type="CDD" id="cd02855">
    <property type="entry name" value="E_set_GBE_prok_N"/>
    <property type="match status" value="1"/>
</dbReference>
<dbReference type="InterPro" id="IPR054169">
    <property type="entry name" value="GlgB_N"/>
</dbReference>
<dbReference type="Gene3D" id="2.60.40.10">
    <property type="entry name" value="Immunoglobulins"/>
    <property type="match status" value="2"/>
</dbReference>
<evidence type="ECO:0000256" key="8">
    <source>
        <dbReference type="ARBA" id="ARBA00023056"/>
    </source>
</evidence>
<reference evidence="13 14" key="1">
    <citation type="submission" date="2019-02" db="EMBL/GenBank/DDBJ databases">
        <title>Deep-cultivation of Planctomycetes and their phenomic and genomic characterization uncovers novel biology.</title>
        <authorList>
            <person name="Wiegand S."/>
            <person name="Jogler M."/>
            <person name="Boedeker C."/>
            <person name="Pinto D."/>
            <person name="Vollmers J."/>
            <person name="Rivas-Marin E."/>
            <person name="Kohn T."/>
            <person name="Peeters S.H."/>
            <person name="Heuer A."/>
            <person name="Rast P."/>
            <person name="Oberbeckmann S."/>
            <person name="Bunk B."/>
            <person name="Jeske O."/>
            <person name="Meyerdierks A."/>
            <person name="Storesund J.E."/>
            <person name="Kallscheuer N."/>
            <person name="Luecker S."/>
            <person name="Lage O.M."/>
            <person name="Pohl T."/>
            <person name="Merkel B.J."/>
            <person name="Hornburger P."/>
            <person name="Mueller R.-W."/>
            <person name="Bruemmer F."/>
            <person name="Labrenz M."/>
            <person name="Spormann A.M."/>
            <person name="Op den Camp H."/>
            <person name="Overmann J."/>
            <person name="Amann R."/>
            <person name="Jetten M.S.M."/>
            <person name="Mascher T."/>
            <person name="Medema M.H."/>
            <person name="Devos D.P."/>
            <person name="Kaster A.-K."/>
            <person name="Ovreas L."/>
            <person name="Rohde M."/>
            <person name="Galperin M.Y."/>
            <person name="Jogler C."/>
        </authorList>
    </citation>
    <scope>NUCLEOTIDE SEQUENCE [LARGE SCALE GENOMIC DNA]</scope>
    <source>
        <strain evidence="13 14">SV_7m_r</strain>
    </source>
</reference>
<dbReference type="NCBIfam" id="NF008967">
    <property type="entry name" value="PRK12313.1"/>
    <property type="match status" value="1"/>
</dbReference>
<dbReference type="UniPathway" id="UPA00164"/>
<dbReference type="Pfam" id="PF02806">
    <property type="entry name" value="Alpha-amylase_C"/>
    <property type="match status" value="1"/>
</dbReference>
<evidence type="ECO:0000256" key="5">
    <source>
        <dbReference type="ARBA" id="ARBA00022600"/>
    </source>
</evidence>
<feature type="active site" description="Nucleophile" evidence="10 11">
    <location>
        <position position="427"/>
    </location>
</feature>
<dbReference type="HAMAP" id="MF_00685">
    <property type="entry name" value="GlgB"/>
    <property type="match status" value="1"/>
</dbReference>
<comment type="pathway">
    <text evidence="3 10">Glycan biosynthesis; glycogen biosynthesis.</text>
</comment>
<dbReference type="SUPFAM" id="SSF51445">
    <property type="entry name" value="(Trans)glycosidases"/>
    <property type="match status" value="1"/>
</dbReference>
<dbReference type="GO" id="GO:0005829">
    <property type="term" value="C:cytosol"/>
    <property type="evidence" value="ECO:0007669"/>
    <property type="project" value="TreeGrafter"/>
</dbReference>
<dbReference type="Proteomes" id="UP000315003">
    <property type="component" value="Chromosome"/>
</dbReference>
<dbReference type="InterPro" id="IPR006407">
    <property type="entry name" value="GlgB"/>
</dbReference>
<evidence type="ECO:0000256" key="11">
    <source>
        <dbReference type="PIRSR" id="PIRSR000463-1"/>
    </source>
</evidence>
<dbReference type="SUPFAM" id="SSF51011">
    <property type="entry name" value="Glycosyl hydrolase domain"/>
    <property type="match status" value="1"/>
</dbReference>
<dbReference type="EMBL" id="CP036272">
    <property type="protein sequence ID" value="QDT59851.1"/>
    <property type="molecule type" value="Genomic_DNA"/>
</dbReference>
<organism evidence="13 14">
    <name type="scientific">Stieleria bergensis</name>
    <dbReference type="NCBI Taxonomy" id="2528025"/>
    <lineage>
        <taxon>Bacteria</taxon>
        <taxon>Pseudomonadati</taxon>
        <taxon>Planctomycetota</taxon>
        <taxon>Planctomycetia</taxon>
        <taxon>Pirellulales</taxon>
        <taxon>Pirellulaceae</taxon>
        <taxon>Stieleria</taxon>
    </lineage>
</organism>
<keyword evidence="7 10" id="KW-0808">Transferase</keyword>
<keyword evidence="5 10" id="KW-0321">Glycogen metabolism</keyword>
<evidence type="ECO:0000256" key="3">
    <source>
        <dbReference type="ARBA" id="ARBA00004964"/>
    </source>
</evidence>
<dbReference type="FunFam" id="2.60.40.1180:FF:000002">
    <property type="entry name" value="1,4-alpha-glucan branching enzyme GlgB"/>
    <property type="match status" value="1"/>
</dbReference>
<dbReference type="FunFam" id="3.20.20.80:FF:000003">
    <property type="entry name" value="1,4-alpha-glucan branching enzyme GlgB"/>
    <property type="match status" value="1"/>
</dbReference>
<dbReference type="Pfam" id="PF02922">
    <property type="entry name" value="CBM_48"/>
    <property type="match status" value="1"/>
</dbReference>
<dbReference type="SUPFAM" id="SSF81296">
    <property type="entry name" value="E set domains"/>
    <property type="match status" value="2"/>
</dbReference>
<evidence type="ECO:0000313" key="13">
    <source>
        <dbReference type="EMBL" id="QDT59851.1"/>
    </source>
</evidence>
<protein>
    <recommendedName>
        <fullName evidence="10">1,4-alpha-glucan branching enzyme GlgB</fullName>
        <ecNumber evidence="10">2.4.1.18</ecNumber>
    </recommendedName>
    <alternativeName>
        <fullName evidence="10">1,4-alpha-D-glucan:1,4-alpha-D-glucan 6-glucosyl-transferase</fullName>
    </alternativeName>
    <alternativeName>
        <fullName evidence="10">Alpha-(1-&gt;4)-glucan branching enzyme</fullName>
    </alternativeName>
    <alternativeName>
        <fullName evidence="10">Glycogen branching enzyme</fullName>
        <shortName evidence="10">BE</shortName>
    </alternativeName>
</protein>
<evidence type="ECO:0000259" key="12">
    <source>
        <dbReference type="SMART" id="SM00642"/>
    </source>
</evidence>
<dbReference type="InterPro" id="IPR006047">
    <property type="entry name" value="GH13_cat_dom"/>
</dbReference>
<dbReference type="InterPro" id="IPR004193">
    <property type="entry name" value="Glyco_hydro_13_N"/>
</dbReference>
<comment type="catalytic activity">
    <reaction evidence="1 10">
        <text>Transfers a segment of a (1-&gt;4)-alpha-D-glucan chain to a primary hydroxy group in a similar glucan chain.</text>
        <dbReference type="EC" id="2.4.1.18"/>
    </reaction>
</comment>
<evidence type="ECO:0000256" key="7">
    <source>
        <dbReference type="ARBA" id="ARBA00022679"/>
    </source>
</evidence>
<dbReference type="GO" id="GO:0004553">
    <property type="term" value="F:hydrolase activity, hydrolyzing O-glycosyl compounds"/>
    <property type="evidence" value="ECO:0007669"/>
    <property type="project" value="InterPro"/>
</dbReference>
<gene>
    <name evidence="10 13" type="primary">glgB</name>
    <name evidence="13" type="ORF">SV7mr_23630</name>
</gene>
<dbReference type="RefSeq" id="WP_145271971.1">
    <property type="nucleotide sequence ID" value="NZ_CP036272.1"/>
</dbReference>
<keyword evidence="9 10" id="KW-0119">Carbohydrate metabolism</keyword>
<feature type="active site" description="Proton donor" evidence="10 11">
    <location>
        <position position="480"/>
    </location>
</feature>
<dbReference type="SMART" id="SM00642">
    <property type="entry name" value="Aamy"/>
    <property type="match status" value="1"/>
</dbReference>
<comment type="subunit">
    <text evidence="10">Monomer.</text>
</comment>
<evidence type="ECO:0000256" key="10">
    <source>
        <dbReference type="HAMAP-Rule" id="MF_00685"/>
    </source>
</evidence>
<dbReference type="CDD" id="cd11322">
    <property type="entry name" value="AmyAc_Glg_BE"/>
    <property type="match status" value="1"/>
</dbReference>
<dbReference type="AlphaFoldDB" id="A0A517SUQ1"/>
<dbReference type="InterPro" id="IPR013780">
    <property type="entry name" value="Glyco_hydro_b"/>
</dbReference>
<dbReference type="NCBIfam" id="NF003811">
    <property type="entry name" value="PRK05402.1"/>
    <property type="match status" value="1"/>
</dbReference>
<dbReference type="Pfam" id="PF22019">
    <property type="entry name" value="GlgB_N"/>
    <property type="match status" value="1"/>
</dbReference>
<dbReference type="InterPro" id="IPR017853">
    <property type="entry name" value="GH"/>
</dbReference>
<accession>A0A517SUQ1</accession>
<keyword evidence="14" id="KW-1185">Reference proteome</keyword>
<keyword evidence="6 10" id="KW-0328">Glycosyltransferase</keyword>
<evidence type="ECO:0000313" key="14">
    <source>
        <dbReference type="Proteomes" id="UP000315003"/>
    </source>
</evidence>
<dbReference type="GO" id="GO:0003844">
    <property type="term" value="F:1,4-alpha-glucan branching enzyme activity"/>
    <property type="evidence" value="ECO:0007669"/>
    <property type="project" value="UniProtKB-UniRule"/>
</dbReference>
<dbReference type="InterPro" id="IPR014756">
    <property type="entry name" value="Ig_E-set"/>
</dbReference>
<proteinExistence type="inferred from homology"/>
<dbReference type="PIRSF" id="PIRSF000463">
    <property type="entry name" value="GlgB"/>
    <property type="match status" value="1"/>
</dbReference>